<comment type="caution">
    <text evidence="1">The sequence shown here is derived from an EMBL/GenBank/DDBJ whole genome shotgun (WGS) entry which is preliminary data.</text>
</comment>
<dbReference type="AlphaFoldDB" id="A0AAX6HU25"/>
<evidence type="ECO:0000313" key="1">
    <source>
        <dbReference type="EMBL" id="KAJ6843984.1"/>
    </source>
</evidence>
<name>A0AAX6HU25_IRIPA</name>
<dbReference type="EMBL" id="JANAVB010006798">
    <property type="protein sequence ID" value="KAJ6843984.1"/>
    <property type="molecule type" value="Genomic_DNA"/>
</dbReference>
<dbReference type="Proteomes" id="UP001140949">
    <property type="component" value="Unassembled WGS sequence"/>
</dbReference>
<proteinExistence type="predicted"/>
<evidence type="ECO:0000313" key="2">
    <source>
        <dbReference type="Proteomes" id="UP001140949"/>
    </source>
</evidence>
<reference evidence="1" key="2">
    <citation type="submission" date="2023-04" db="EMBL/GenBank/DDBJ databases">
        <authorList>
            <person name="Bruccoleri R.E."/>
            <person name="Oakeley E.J."/>
            <person name="Faust A.-M."/>
            <person name="Dessus-Babus S."/>
            <person name="Altorfer M."/>
            <person name="Burckhardt D."/>
            <person name="Oertli M."/>
            <person name="Naumann U."/>
            <person name="Petersen F."/>
            <person name="Wong J."/>
        </authorList>
    </citation>
    <scope>NUCLEOTIDE SEQUENCE</scope>
    <source>
        <strain evidence="1">GSM-AAB239-AS_SAM_17_03QT</strain>
        <tissue evidence="1">Leaf</tissue>
    </source>
</reference>
<gene>
    <name evidence="1" type="ORF">M6B38_294430</name>
</gene>
<organism evidence="1 2">
    <name type="scientific">Iris pallida</name>
    <name type="common">Sweet iris</name>
    <dbReference type="NCBI Taxonomy" id="29817"/>
    <lineage>
        <taxon>Eukaryota</taxon>
        <taxon>Viridiplantae</taxon>
        <taxon>Streptophyta</taxon>
        <taxon>Embryophyta</taxon>
        <taxon>Tracheophyta</taxon>
        <taxon>Spermatophyta</taxon>
        <taxon>Magnoliopsida</taxon>
        <taxon>Liliopsida</taxon>
        <taxon>Asparagales</taxon>
        <taxon>Iridaceae</taxon>
        <taxon>Iridoideae</taxon>
        <taxon>Irideae</taxon>
        <taxon>Iris</taxon>
    </lineage>
</organism>
<accession>A0AAX6HU25</accession>
<protein>
    <submittedName>
        <fullName evidence="1">Uncharacterized protein</fullName>
    </submittedName>
</protein>
<sequence>MGRMAVPVSFLLGTVSPHHFFGESGGKRRKSVEREKWFSFNISPTNIHFQQPSKQRNSFFFTFNNHPNNETPYSSTFIFFNHQPNIFWKLKIYAYASRAQVSFFHFRTFIHFRATKQAPRLGGFVNSSRG</sequence>
<reference evidence="1" key="1">
    <citation type="journal article" date="2023" name="GigaByte">
        <title>Genome assembly of the bearded iris, Iris pallida Lam.</title>
        <authorList>
            <person name="Bruccoleri R.E."/>
            <person name="Oakeley E.J."/>
            <person name="Faust A.M.E."/>
            <person name="Altorfer M."/>
            <person name="Dessus-Babus S."/>
            <person name="Burckhardt D."/>
            <person name="Oertli M."/>
            <person name="Naumann U."/>
            <person name="Petersen F."/>
            <person name="Wong J."/>
        </authorList>
    </citation>
    <scope>NUCLEOTIDE SEQUENCE</scope>
    <source>
        <strain evidence="1">GSM-AAB239-AS_SAM_17_03QT</strain>
    </source>
</reference>
<keyword evidence="2" id="KW-1185">Reference proteome</keyword>